<sequence length="785" mass="91085">MATLNPSPNAYAQQNGGPATSAYVRPQFRRQGSSYGPGHVHNMAVMVAPTKVDYSVTKGGLRLWAVLFVFIFLCSALLTIFSDDSNENYERMSNIAPPDIDEEKVESVKSEEVELPPPAPPDIDEEDDRNEEEILLASLKEKAARRRREKETSTTIDQEVPVPEVKPKERKRRERRKIQEPEEESKIEEEKVEEKIEEEEIPEEEPEVKEVPRKGRKKAQAIVPIEEEVPKKRKQKRRREVQVETEVEEQNDSDQEENQEPEVVHDQEKEPEEELEEDQPQRQARKQKKTAPKSRSVPISRPAVEDDKIPRKNLLKTQKRKILKQPVEIEEEEDDEEENEAENEPNVEVDNEPEVQIKEVVSIRKRTGHYNRKALTNKEDYKHRNKLDLADYLVEKHEFDTALKTYDQVLASYKNSPRARFGRARVMQLQSEFDQEDHYLDQALAEYQLVLDNNDTPPALFRQAAENLIQGARFRGNLHKVMTVQRLLIDRFPDDIELQTDFGLTFLMMGRVHDARKVFENVLELEPNNALALAYYGYILKVYDKQVERGVLAMRRGLRLSGTEIRDSKFYFHLGEGLMRLGRTQEAYKVYEEASELGLFPSMLQRSTYNLDGLTARTWWTMEQSGCGRYLRSLERQWTVIREEAVELWKEHQILFEPEDSHLTDGLQSAFYFMKDSEFNHKNCKLAPNTCNLLKKFVSDANCDKGEIKISVIKAGSRIWPHCGPTNFILEAHLGLLIPSEARIRKEFDDITRSKIDEVQKEEKNGANGANKKEASQFESGFFIR</sequence>
<dbReference type="Gene3D" id="1.25.40.10">
    <property type="entry name" value="Tetratricopeptide repeat domain"/>
    <property type="match status" value="2"/>
</dbReference>
<feature type="domain" description="Aspartyl/asparaginy/proline hydroxylase" evidence="6">
    <location>
        <begin position="635"/>
        <end position="746"/>
    </location>
</feature>
<dbReference type="PROSITE" id="PS51375">
    <property type="entry name" value="PPR"/>
    <property type="match status" value="1"/>
</dbReference>
<dbReference type="Gene3D" id="2.60.120.330">
    <property type="entry name" value="B-lactam Antibiotic, Isopenicillin N Synthase, Chain"/>
    <property type="match status" value="1"/>
</dbReference>
<feature type="compositionally biased region" description="Polar residues" evidence="4">
    <location>
        <begin position="1"/>
        <end position="18"/>
    </location>
</feature>
<feature type="region of interest" description="Disordered" evidence="4">
    <location>
        <begin position="325"/>
        <end position="354"/>
    </location>
</feature>
<feature type="region of interest" description="Disordered" evidence="4">
    <location>
        <begin position="142"/>
        <end position="312"/>
    </location>
</feature>
<protein>
    <submittedName>
        <fullName evidence="8">Aspartyl/asparaginy/proline hydroxylase domain-containing protein</fullName>
    </submittedName>
</protein>
<organism evidence="7 8">
    <name type="scientific">Acrobeloides nanus</name>
    <dbReference type="NCBI Taxonomy" id="290746"/>
    <lineage>
        <taxon>Eukaryota</taxon>
        <taxon>Metazoa</taxon>
        <taxon>Ecdysozoa</taxon>
        <taxon>Nematoda</taxon>
        <taxon>Chromadorea</taxon>
        <taxon>Rhabditida</taxon>
        <taxon>Tylenchina</taxon>
        <taxon>Cephalobomorpha</taxon>
        <taxon>Cephaloboidea</taxon>
        <taxon>Cephalobidae</taxon>
        <taxon>Acrobeloides</taxon>
    </lineage>
</organism>
<name>A0A914CCF6_9BILA</name>
<dbReference type="Proteomes" id="UP000887540">
    <property type="component" value="Unplaced"/>
</dbReference>
<evidence type="ECO:0000256" key="2">
    <source>
        <dbReference type="PROSITE-ProRule" id="PRU00339"/>
    </source>
</evidence>
<evidence type="ECO:0000256" key="4">
    <source>
        <dbReference type="SAM" id="MobiDB-lite"/>
    </source>
</evidence>
<keyword evidence="5" id="KW-1133">Transmembrane helix</keyword>
<dbReference type="GO" id="GO:0062101">
    <property type="term" value="F:peptidyl-aspartic acid 3-dioxygenase activity"/>
    <property type="evidence" value="ECO:0007669"/>
    <property type="project" value="InterPro"/>
</dbReference>
<dbReference type="InterPro" id="IPR011990">
    <property type="entry name" value="TPR-like_helical_dom_sf"/>
</dbReference>
<dbReference type="GO" id="GO:0005783">
    <property type="term" value="C:endoplasmic reticulum"/>
    <property type="evidence" value="ECO:0007669"/>
    <property type="project" value="TreeGrafter"/>
</dbReference>
<feature type="compositionally biased region" description="Acidic residues" evidence="4">
    <location>
        <begin position="269"/>
        <end position="278"/>
    </location>
</feature>
<feature type="repeat" description="PPR" evidence="3">
    <location>
        <begin position="567"/>
        <end position="601"/>
    </location>
</feature>
<dbReference type="InterPro" id="IPR002885">
    <property type="entry name" value="PPR_rpt"/>
</dbReference>
<dbReference type="PANTHER" id="PTHR12366:SF29">
    <property type="entry name" value="ASPARTYL BETA-HYDROXYLASE, ISOFORM L"/>
    <property type="match status" value="1"/>
</dbReference>
<dbReference type="InterPro" id="IPR007803">
    <property type="entry name" value="Asp/Arg/Pro-Hydrxlase"/>
</dbReference>
<evidence type="ECO:0000256" key="3">
    <source>
        <dbReference type="PROSITE-ProRule" id="PRU00708"/>
    </source>
</evidence>
<keyword evidence="5" id="KW-0472">Membrane</keyword>
<dbReference type="PANTHER" id="PTHR12366">
    <property type="entry name" value="ASPARTYL/ASPARAGINYL BETA-HYDROXYLASE"/>
    <property type="match status" value="1"/>
</dbReference>
<comment type="similarity">
    <text evidence="1">Belongs to the aspartyl/asparaginyl beta-hydroxylase family.</text>
</comment>
<feature type="region of interest" description="Disordered" evidence="4">
    <location>
        <begin position="760"/>
        <end position="785"/>
    </location>
</feature>
<keyword evidence="2" id="KW-0802">TPR repeat</keyword>
<feature type="region of interest" description="Disordered" evidence="4">
    <location>
        <begin position="92"/>
        <end position="129"/>
    </location>
</feature>
<feature type="repeat" description="TPR" evidence="2">
    <location>
        <begin position="496"/>
        <end position="529"/>
    </location>
</feature>
<feature type="compositionally biased region" description="Low complexity" evidence="4">
    <location>
        <begin position="153"/>
        <end position="163"/>
    </location>
</feature>
<proteinExistence type="inferred from homology"/>
<evidence type="ECO:0000259" key="6">
    <source>
        <dbReference type="Pfam" id="PF05118"/>
    </source>
</evidence>
<dbReference type="InterPro" id="IPR027443">
    <property type="entry name" value="IPNS-like_sf"/>
</dbReference>
<evidence type="ECO:0000256" key="1">
    <source>
        <dbReference type="ARBA" id="ARBA00007730"/>
    </source>
</evidence>
<feature type="compositionally biased region" description="Acidic residues" evidence="4">
    <location>
        <begin position="243"/>
        <end position="260"/>
    </location>
</feature>
<feature type="region of interest" description="Disordered" evidence="4">
    <location>
        <begin position="1"/>
        <end position="21"/>
    </location>
</feature>
<dbReference type="WBParaSite" id="ACRNAN_Path_85.g313.t1">
    <property type="protein sequence ID" value="ACRNAN_Path_85.g313.t1"/>
    <property type="gene ID" value="ACRNAN_Path_85.g313"/>
</dbReference>
<feature type="transmembrane region" description="Helical" evidence="5">
    <location>
        <begin position="61"/>
        <end position="81"/>
    </location>
</feature>
<evidence type="ECO:0000313" key="8">
    <source>
        <dbReference type="WBParaSite" id="ACRNAN_Path_85.g313.t1"/>
    </source>
</evidence>
<dbReference type="SMART" id="SM00028">
    <property type="entry name" value="TPR"/>
    <property type="match status" value="2"/>
</dbReference>
<dbReference type="AlphaFoldDB" id="A0A914CCF6"/>
<feature type="compositionally biased region" description="Acidic residues" evidence="4">
    <location>
        <begin position="328"/>
        <end position="353"/>
    </location>
</feature>
<keyword evidence="7" id="KW-1185">Reference proteome</keyword>
<dbReference type="InterPro" id="IPR019734">
    <property type="entry name" value="TPR_rpt"/>
</dbReference>
<evidence type="ECO:0000256" key="5">
    <source>
        <dbReference type="SAM" id="Phobius"/>
    </source>
</evidence>
<accession>A0A914CCF6</accession>
<dbReference type="SUPFAM" id="SSF48452">
    <property type="entry name" value="TPR-like"/>
    <property type="match status" value="1"/>
</dbReference>
<feature type="compositionally biased region" description="Acidic residues" evidence="4">
    <location>
        <begin position="195"/>
        <end position="207"/>
    </location>
</feature>
<dbReference type="Pfam" id="PF13432">
    <property type="entry name" value="TPR_16"/>
    <property type="match status" value="1"/>
</dbReference>
<dbReference type="InterPro" id="IPR039038">
    <property type="entry name" value="ASPH"/>
</dbReference>
<feature type="compositionally biased region" description="Basic and acidic residues" evidence="4">
    <location>
        <begin position="760"/>
        <end position="776"/>
    </location>
</feature>
<keyword evidence="5" id="KW-0812">Transmembrane</keyword>
<dbReference type="PROSITE" id="PS50005">
    <property type="entry name" value="TPR"/>
    <property type="match status" value="1"/>
</dbReference>
<dbReference type="Pfam" id="PF05118">
    <property type="entry name" value="Asp_Arg_Hydrox"/>
    <property type="match status" value="1"/>
</dbReference>
<feature type="compositionally biased region" description="Basic residues" evidence="4">
    <location>
        <begin position="283"/>
        <end position="292"/>
    </location>
</feature>
<evidence type="ECO:0000313" key="7">
    <source>
        <dbReference type="Proteomes" id="UP000887540"/>
    </source>
</evidence>
<reference evidence="8" key="1">
    <citation type="submission" date="2022-11" db="UniProtKB">
        <authorList>
            <consortium name="WormBaseParasite"/>
        </authorList>
    </citation>
    <scope>IDENTIFICATION</scope>
</reference>